<proteinExistence type="predicted"/>
<dbReference type="Proteomes" id="UP000235310">
    <property type="component" value="Plasmid unnamed6"/>
</dbReference>
<accession>A0ACD5G581</accession>
<name>A0ACD5G581_9VIBR</name>
<evidence type="ECO:0000313" key="2">
    <source>
        <dbReference type="Proteomes" id="UP000235310"/>
    </source>
</evidence>
<reference evidence="1 2" key="1">
    <citation type="journal article" date="2018" name="Nature">
        <title>A major lineage of non-tailed dsDNA viruses as unrecognized killers of marine bacteria.</title>
        <authorList>
            <person name="Kauffman K.M."/>
            <person name="Hussain F.A."/>
            <person name="Yang J."/>
            <person name="Arevalo P."/>
            <person name="Brown J.M."/>
            <person name="Chang W.K."/>
            <person name="VanInsberghe D."/>
            <person name="Elsherbini J."/>
            <person name="Sharma R.S."/>
            <person name="Cutler M.B."/>
            <person name="Kelly L."/>
            <person name="Polz M.F."/>
        </authorList>
    </citation>
    <scope>NUCLEOTIDE SEQUENCE [LARGE SCALE GENOMIC DNA]</scope>
    <source>
        <strain evidence="1 2">10N.222.46.E12</strain>
    </source>
</reference>
<sequence>MMNNTTAVDQTHRSLRSAFQHWCIALTVFFATMNAAFADDLFAAGKDTVINTVGDGSSGEFYILAAGLIGGVIVGIIQKNWVGGIIGFFVGVVFWEIGKGLVGL</sequence>
<keyword evidence="1" id="KW-0614">Plasmid</keyword>
<gene>
    <name evidence="1" type="ORF">BCS90_26980</name>
</gene>
<protein>
    <submittedName>
        <fullName evidence="1">Type IV conjugative transfer system pilin TraA</fullName>
    </submittedName>
</protein>
<organism evidence="1 2">
    <name type="scientific">Vibrio cyclitrophicus</name>
    <dbReference type="NCBI Taxonomy" id="47951"/>
    <lineage>
        <taxon>Bacteria</taxon>
        <taxon>Pseudomonadati</taxon>
        <taxon>Pseudomonadota</taxon>
        <taxon>Gammaproteobacteria</taxon>
        <taxon>Vibrionales</taxon>
        <taxon>Vibrionaceae</taxon>
        <taxon>Vibrio</taxon>
    </lineage>
</organism>
<geneLocation type="plasmid" evidence="1 2">
    <name>unnamed6</name>
</geneLocation>
<dbReference type="EMBL" id="CP170596">
    <property type="protein sequence ID" value="XNH97268.1"/>
    <property type="molecule type" value="Genomic_DNA"/>
</dbReference>
<evidence type="ECO:0000313" key="1">
    <source>
        <dbReference type="EMBL" id="XNH97268.1"/>
    </source>
</evidence>